<evidence type="ECO:0000256" key="1">
    <source>
        <dbReference type="SAM" id="Phobius"/>
    </source>
</evidence>
<feature type="transmembrane region" description="Helical" evidence="1">
    <location>
        <begin position="12"/>
        <end position="32"/>
    </location>
</feature>
<proteinExistence type="predicted"/>
<name>A0A930HB16_9FIRM</name>
<evidence type="ECO:0000313" key="2">
    <source>
        <dbReference type="EMBL" id="MBF1352552.1"/>
    </source>
</evidence>
<gene>
    <name evidence="2" type="ORF">HXM71_05465</name>
</gene>
<comment type="caution">
    <text evidence="2">The sequence shown here is derived from an EMBL/GenBank/DDBJ whole genome shotgun (WGS) entry which is preliminary data.</text>
</comment>
<dbReference type="Proteomes" id="UP000722050">
    <property type="component" value="Unassembled WGS sequence"/>
</dbReference>
<protein>
    <recommendedName>
        <fullName evidence="4">DUF5050 domain-containing protein</fullName>
    </recommendedName>
</protein>
<keyword evidence="1" id="KW-0812">Transmembrane</keyword>
<evidence type="ECO:0000313" key="3">
    <source>
        <dbReference type="Proteomes" id="UP000722050"/>
    </source>
</evidence>
<evidence type="ECO:0008006" key="4">
    <source>
        <dbReference type="Google" id="ProtNLM"/>
    </source>
</evidence>
<keyword evidence="1" id="KW-1133">Transmembrane helix</keyword>
<keyword evidence="1" id="KW-0472">Membrane</keyword>
<organism evidence="2 3">
    <name type="scientific">Mogibacterium diversum</name>
    <dbReference type="NCBI Taxonomy" id="114527"/>
    <lineage>
        <taxon>Bacteria</taxon>
        <taxon>Bacillati</taxon>
        <taxon>Bacillota</taxon>
        <taxon>Clostridia</taxon>
        <taxon>Peptostreptococcales</taxon>
        <taxon>Anaerovoracaceae</taxon>
        <taxon>Mogibacterium</taxon>
    </lineage>
</organism>
<reference evidence="2" key="1">
    <citation type="submission" date="2020-04" db="EMBL/GenBank/DDBJ databases">
        <title>Deep metagenomics examines the oral microbiome during advanced dental caries in children, revealing novel taxa and co-occurrences with host molecules.</title>
        <authorList>
            <person name="Baker J.L."/>
            <person name="Morton J.T."/>
            <person name="Dinis M."/>
            <person name="Alvarez R."/>
            <person name="Tran N.C."/>
            <person name="Knight R."/>
            <person name="Edlund A."/>
        </authorList>
    </citation>
    <scope>NUCLEOTIDE SEQUENCE</scope>
    <source>
        <strain evidence="2">JCVI_24_bin.8</strain>
    </source>
</reference>
<sequence>MSGAKLVKKGNIIIATILLLFIVACCVLAAWISNDNYTPKRVSNSASITEMNRNSLYDIVLTENDRYIIYGKKSGDGLDAFVCLNKQNMRQKNIDIKSGDKDHSPVCLYKNSVIYVKPAKGGKQYDIYSFNIDRNKERTIVKNVYSNINVIDGWLYCTSLEKGLIRISLNSGKKQVVNKYLCNDYIGMNSEKGEIYFDSFINDYNFVGIKINSRRLALFLRSSIKEFSFLDSLKRDIDEGIIDHNYTYTKVIGIDKGYIWFYGINAQNGNIEICKAMKKDGKWKTTKVIRNPYIKFDFGVAFEKEKVYYTSSDKTEIHMYDTRTEKDVTIYKNYGKCYGVYSASGDNLIIKEWGADSKGELIDNNNIKHYYINNSGKVLYELD</sequence>
<dbReference type="AlphaFoldDB" id="A0A930HB16"/>
<dbReference type="SUPFAM" id="SSF63825">
    <property type="entry name" value="YWTD domain"/>
    <property type="match status" value="1"/>
</dbReference>
<dbReference type="EMBL" id="JABZQH010000192">
    <property type="protein sequence ID" value="MBF1352552.1"/>
    <property type="molecule type" value="Genomic_DNA"/>
</dbReference>
<accession>A0A930HB16</accession>
<dbReference type="PROSITE" id="PS51257">
    <property type="entry name" value="PROKAR_LIPOPROTEIN"/>
    <property type="match status" value="1"/>
</dbReference>